<proteinExistence type="predicted"/>
<dbReference type="Proteomes" id="UP000518300">
    <property type="component" value="Unassembled WGS sequence"/>
</dbReference>
<organism evidence="1 2">
    <name type="scientific">Pyxidicoccus fallax</name>
    <dbReference type="NCBI Taxonomy" id="394095"/>
    <lineage>
        <taxon>Bacteria</taxon>
        <taxon>Pseudomonadati</taxon>
        <taxon>Myxococcota</taxon>
        <taxon>Myxococcia</taxon>
        <taxon>Myxococcales</taxon>
        <taxon>Cystobacterineae</taxon>
        <taxon>Myxococcaceae</taxon>
        <taxon>Pyxidicoccus</taxon>
    </lineage>
</organism>
<protein>
    <submittedName>
        <fullName evidence="1">Uncharacterized protein</fullName>
    </submittedName>
</protein>
<sequence length="242" mass="26217">MTGETTIPMLPCVSMDETLDFYRALGFEMTYRQTRPNPYSVVRRGGFELHFYGLPGLNPASAHSSCLIVVPEVAPLHEALSEALRRTLGKLPVAGIPRITRMKPGQGRFTLVDLSGNSLIFVKRLEAGAKEEDDAPRAGSPLAKALAAAARLRDLKTDDAAAAKVLDAALARDEPSDPVERARALAARAELAVALGEVERARALRAELQALPLPDEVRADLRDELRAADDLERALGKQDFKA</sequence>
<dbReference type="RefSeq" id="WP_169342965.1">
    <property type="nucleotide sequence ID" value="NZ_JABBJJ010000006.1"/>
</dbReference>
<dbReference type="SUPFAM" id="SSF54593">
    <property type="entry name" value="Glyoxalase/Bleomycin resistance protein/Dihydroxybiphenyl dioxygenase"/>
    <property type="match status" value="1"/>
</dbReference>
<reference evidence="1 2" key="1">
    <citation type="submission" date="2020-04" db="EMBL/GenBank/DDBJ databases">
        <title>Draft genome of Pyxidicoccus fallax type strain.</title>
        <authorList>
            <person name="Whitworth D.E."/>
        </authorList>
    </citation>
    <scope>NUCLEOTIDE SEQUENCE [LARGE SCALE GENOMIC DNA]</scope>
    <source>
        <strain evidence="1 2">DSM 14698</strain>
    </source>
</reference>
<dbReference type="Gene3D" id="3.10.180.10">
    <property type="entry name" value="2,3-Dihydroxybiphenyl 1,2-Dioxygenase, domain 1"/>
    <property type="match status" value="1"/>
</dbReference>
<keyword evidence="2" id="KW-1185">Reference proteome</keyword>
<dbReference type="InterPro" id="IPR029068">
    <property type="entry name" value="Glyas_Bleomycin-R_OHBP_Dase"/>
</dbReference>
<evidence type="ECO:0000313" key="1">
    <source>
        <dbReference type="EMBL" id="NMO13684.1"/>
    </source>
</evidence>
<dbReference type="AlphaFoldDB" id="A0A848L4P3"/>
<dbReference type="EMBL" id="JABBJJ010000006">
    <property type="protein sequence ID" value="NMO13684.1"/>
    <property type="molecule type" value="Genomic_DNA"/>
</dbReference>
<evidence type="ECO:0000313" key="2">
    <source>
        <dbReference type="Proteomes" id="UP000518300"/>
    </source>
</evidence>
<accession>A0A848L4P3</accession>
<comment type="caution">
    <text evidence="1">The sequence shown here is derived from an EMBL/GenBank/DDBJ whole genome shotgun (WGS) entry which is preliminary data.</text>
</comment>
<gene>
    <name evidence="1" type="ORF">HG543_02235</name>
</gene>
<name>A0A848L4P3_9BACT</name>